<dbReference type="PANTHER" id="PTHR31972">
    <property type="entry name" value="EXPRESSED PROTEIN"/>
    <property type="match status" value="1"/>
</dbReference>
<dbReference type="AlphaFoldDB" id="A0A3S3N9Z7"/>
<dbReference type="OrthoDB" id="1894291at2759"/>
<proteinExistence type="predicted"/>
<dbReference type="PANTHER" id="PTHR31972:SF3">
    <property type="entry name" value="OS09G0416600 PROTEIN"/>
    <property type="match status" value="1"/>
</dbReference>
<evidence type="ECO:0000313" key="3">
    <source>
        <dbReference type="Proteomes" id="UP000283530"/>
    </source>
</evidence>
<name>A0A3S3N9Z7_9MAGN</name>
<comment type="caution">
    <text evidence="2">The sequence shown here is derived from an EMBL/GenBank/DDBJ whole genome shotgun (WGS) entry which is preliminary data.</text>
</comment>
<organism evidence="2 3">
    <name type="scientific">Cinnamomum micranthum f. kanehirae</name>
    <dbReference type="NCBI Taxonomy" id="337451"/>
    <lineage>
        <taxon>Eukaryota</taxon>
        <taxon>Viridiplantae</taxon>
        <taxon>Streptophyta</taxon>
        <taxon>Embryophyta</taxon>
        <taxon>Tracheophyta</taxon>
        <taxon>Spermatophyta</taxon>
        <taxon>Magnoliopsida</taxon>
        <taxon>Magnoliidae</taxon>
        <taxon>Laurales</taxon>
        <taxon>Lauraceae</taxon>
        <taxon>Cinnamomum</taxon>
    </lineage>
</organism>
<dbReference type="Pfam" id="PF05910">
    <property type="entry name" value="DUF868"/>
    <property type="match status" value="1"/>
</dbReference>
<sequence length="340" mass="38154">MSDALPACFRGTAEPPTSTTSSATFSNLTTCLYQTSLGLTSLTWSRNFFGHSLLIHLYLHHTIASFRLHLKPWLFWKKQGSKTFHLDHPKSAIHISWDLSSAKFQSGPEPTSSFYIAIVVDGQMALLLGDSPHQAYLKTKAKTPTKPPSLIMRREHVLGNKCYSTKANFGGKTREISIECSSSSSTGEPRLSFTVDKKRVLQVKHLRWKFRGNERIEFEGVPVQVSWDVYNWLFDDVVDGHAVFMFRFEKKGFEEGDSVSVGGDLSSKGMVLWQPFGLEMEKGLERKKMKKSLLKTRSSSSSSSSASSRGSSSVMEWASNEESELQSSPGFSLLIYAWKR</sequence>
<dbReference type="InterPro" id="IPR008586">
    <property type="entry name" value="DUF868_pln"/>
</dbReference>
<dbReference type="Proteomes" id="UP000283530">
    <property type="component" value="Unassembled WGS sequence"/>
</dbReference>
<protein>
    <submittedName>
        <fullName evidence="2">DUF868 domain-containing protein</fullName>
    </submittedName>
</protein>
<reference evidence="2 3" key="1">
    <citation type="journal article" date="2019" name="Nat. Plants">
        <title>Stout camphor tree genome fills gaps in understanding of flowering plant genome evolution.</title>
        <authorList>
            <person name="Chaw S.M."/>
            <person name="Liu Y.C."/>
            <person name="Wu Y.W."/>
            <person name="Wang H.Y."/>
            <person name="Lin C.I."/>
            <person name="Wu C.S."/>
            <person name="Ke H.M."/>
            <person name="Chang L.Y."/>
            <person name="Hsu C.Y."/>
            <person name="Yang H.T."/>
            <person name="Sudianto E."/>
            <person name="Hsu M.H."/>
            <person name="Wu K.P."/>
            <person name="Wang L.N."/>
            <person name="Leebens-Mack J.H."/>
            <person name="Tsai I.J."/>
        </authorList>
    </citation>
    <scope>NUCLEOTIDE SEQUENCE [LARGE SCALE GENOMIC DNA]</scope>
    <source>
        <strain evidence="3">cv. Chaw 1501</strain>
        <tissue evidence="2">Young leaves</tissue>
    </source>
</reference>
<evidence type="ECO:0000256" key="1">
    <source>
        <dbReference type="SAM" id="MobiDB-lite"/>
    </source>
</evidence>
<accession>A0A3S3N9Z7</accession>
<evidence type="ECO:0000313" key="2">
    <source>
        <dbReference type="EMBL" id="RWR75485.1"/>
    </source>
</evidence>
<feature type="compositionally biased region" description="Low complexity" evidence="1">
    <location>
        <begin position="298"/>
        <end position="313"/>
    </location>
</feature>
<dbReference type="EMBL" id="QPKB01000002">
    <property type="protein sequence ID" value="RWR75485.1"/>
    <property type="molecule type" value="Genomic_DNA"/>
</dbReference>
<keyword evidence="3" id="KW-1185">Reference proteome</keyword>
<gene>
    <name evidence="2" type="ORF">CKAN_00386800</name>
</gene>
<feature type="region of interest" description="Disordered" evidence="1">
    <location>
        <begin position="291"/>
        <end position="313"/>
    </location>
</feature>